<dbReference type="RefSeq" id="WP_116623582.1">
    <property type="nucleotide sequence ID" value="NZ_QURN01000006.1"/>
</dbReference>
<keyword evidence="2" id="KW-1185">Reference proteome</keyword>
<proteinExistence type="predicted"/>
<comment type="caution">
    <text evidence="1">The sequence shown here is derived from an EMBL/GenBank/DDBJ whole genome shotgun (WGS) entry which is preliminary data.</text>
</comment>
<reference evidence="2" key="1">
    <citation type="submission" date="2018-08" db="EMBL/GenBank/DDBJ databases">
        <authorList>
            <person name="Im W.T."/>
        </authorList>
    </citation>
    <scope>NUCLEOTIDE SEQUENCE [LARGE SCALE GENOMIC DNA]</scope>
    <source>
        <strain evidence="2">LA-28</strain>
    </source>
</reference>
<protein>
    <submittedName>
        <fullName evidence="1">Uncharacterized protein</fullName>
    </submittedName>
</protein>
<name>A0A371XEU7_9HYPH</name>
<gene>
    <name evidence="1" type="ORF">DY251_09115</name>
</gene>
<sequence>MQYLWAKLGLLWAAIRRHPTIVVVATALATALGGAISTDIADVVKTSFYAKVREWSGIDEFEAQRAELAKKLETAVGVGTAYIPLPNTDQYQCREMMRRWTSSNGYAPVDSGGPNMYALEIHRADFQAQIRCVGDRTADITYAVLVNSNAYGNEAQVLYERLNNEFSGYRNRGQAIFPTDQNLLSKLPYFDMRQVNVRATYGEIREAVEKNLIPKPALDFFGTTFNRSPICWAGPEGQICTYRLPRISATIQLDRQRFTANDPAAPLTDASPVTLHYLVTVVAGSFGTADYYSSQTTYAGNDVFDRIAGMPNVDKENIKQLTNSW</sequence>
<dbReference type="AlphaFoldDB" id="A0A371XEU7"/>
<evidence type="ECO:0000313" key="2">
    <source>
        <dbReference type="Proteomes" id="UP000262379"/>
    </source>
</evidence>
<organism evidence="1 2">
    <name type="scientific">Mesorhizobium denitrificans</name>
    <dbReference type="NCBI Taxonomy" id="2294114"/>
    <lineage>
        <taxon>Bacteria</taxon>
        <taxon>Pseudomonadati</taxon>
        <taxon>Pseudomonadota</taxon>
        <taxon>Alphaproteobacteria</taxon>
        <taxon>Hyphomicrobiales</taxon>
        <taxon>Phyllobacteriaceae</taxon>
        <taxon>Mesorhizobium</taxon>
    </lineage>
</organism>
<dbReference type="Proteomes" id="UP000262379">
    <property type="component" value="Unassembled WGS sequence"/>
</dbReference>
<accession>A0A371XEU7</accession>
<dbReference type="EMBL" id="QURN01000006">
    <property type="protein sequence ID" value="RFC67748.1"/>
    <property type="molecule type" value="Genomic_DNA"/>
</dbReference>
<evidence type="ECO:0000313" key="1">
    <source>
        <dbReference type="EMBL" id="RFC67748.1"/>
    </source>
</evidence>